<dbReference type="SUPFAM" id="SSF50729">
    <property type="entry name" value="PH domain-like"/>
    <property type="match status" value="1"/>
</dbReference>
<dbReference type="Proteomes" id="UP000748531">
    <property type="component" value="Unassembled WGS sequence"/>
</dbReference>
<dbReference type="GO" id="GO:0005737">
    <property type="term" value="C:cytoplasm"/>
    <property type="evidence" value="ECO:0007669"/>
    <property type="project" value="TreeGrafter"/>
</dbReference>
<dbReference type="PROSITE" id="PS50057">
    <property type="entry name" value="FERM_3"/>
    <property type="match status" value="1"/>
</dbReference>
<comment type="caution">
    <text evidence="7">The sequence shown here is derived from an EMBL/GenBank/DDBJ whole genome shotgun (WGS) entry which is preliminary data.</text>
</comment>
<evidence type="ECO:0000256" key="3">
    <source>
        <dbReference type="ARBA" id="ARBA00023212"/>
    </source>
</evidence>
<dbReference type="InterPro" id="IPR035964">
    <property type="entry name" value="I/LWEQ_dom_sf"/>
</dbReference>
<dbReference type="InterPro" id="IPR000299">
    <property type="entry name" value="FERM_domain"/>
</dbReference>
<reference evidence="7" key="1">
    <citation type="submission" date="2019-05" db="EMBL/GenBank/DDBJ databases">
        <title>Annotation for the trematode Paragonimus heterotremus.</title>
        <authorList>
            <person name="Choi Y.-J."/>
        </authorList>
    </citation>
    <scope>NUCLEOTIDE SEQUENCE</scope>
    <source>
        <strain evidence="7">LC</strain>
    </source>
</reference>
<dbReference type="Pfam" id="PF02174">
    <property type="entry name" value="IRS"/>
    <property type="match status" value="1"/>
</dbReference>
<keyword evidence="3" id="KW-0206">Cytoskeleton</keyword>
<dbReference type="CDD" id="cd17089">
    <property type="entry name" value="FERM_F0_TLN"/>
    <property type="match status" value="1"/>
</dbReference>
<feature type="region of interest" description="Disordered" evidence="4">
    <location>
        <begin position="2564"/>
        <end position="2605"/>
    </location>
</feature>
<dbReference type="SUPFAM" id="SSF54236">
    <property type="entry name" value="Ubiquitin-like"/>
    <property type="match status" value="1"/>
</dbReference>
<dbReference type="Gene3D" id="1.20.1410.10">
    <property type="entry name" value="I/LWEQ domain"/>
    <property type="match status" value="1"/>
</dbReference>
<dbReference type="PANTHER" id="PTHR19981:SF1">
    <property type="entry name" value="RHEA, ISOFORM B"/>
    <property type="match status" value="1"/>
</dbReference>
<dbReference type="InterPro" id="IPR002558">
    <property type="entry name" value="ILWEQ_dom"/>
</dbReference>
<dbReference type="SMART" id="SM01244">
    <property type="entry name" value="IRS"/>
    <property type="match status" value="1"/>
</dbReference>
<feature type="compositionally biased region" description="Pro residues" evidence="4">
    <location>
        <begin position="2579"/>
        <end position="2589"/>
    </location>
</feature>
<keyword evidence="8" id="KW-1185">Reference proteome</keyword>
<dbReference type="GO" id="GO:0005856">
    <property type="term" value="C:cytoskeleton"/>
    <property type="evidence" value="ECO:0007669"/>
    <property type="project" value="UniProtKB-SubCell"/>
</dbReference>
<dbReference type="SUPFAM" id="SSF47031">
    <property type="entry name" value="Second domain of FERM"/>
    <property type="match status" value="1"/>
</dbReference>
<dbReference type="InterPro" id="IPR054060">
    <property type="entry name" value="TLN1-like_RS"/>
</dbReference>
<dbReference type="GO" id="GO:0005178">
    <property type="term" value="F:integrin binding"/>
    <property type="evidence" value="ECO:0007669"/>
    <property type="project" value="TreeGrafter"/>
</dbReference>
<dbReference type="SUPFAM" id="SSF109880">
    <property type="entry name" value="A middle domain of Talin 1"/>
    <property type="match status" value="1"/>
</dbReference>
<evidence type="ECO:0000313" key="7">
    <source>
        <dbReference type="EMBL" id="KAF5404957.1"/>
    </source>
</evidence>
<dbReference type="GO" id="GO:0005200">
    <property type="term" value="F:structural constituent of cytoskeleton"/>
    <property type="evidence" value="ECO:0007669"/>
    <property type="project" value="InterPro"/>
</dbReference>
<gene>
    <name evidence="7" type="ORF">PHET_01545</name>
</gene>
<dbReference type="PROSITE" id="PS00660">
    <property type="entry name" value="FERM_1"/>
    <property type="match status" value="1"/>
</dbReference>
<feature type="region of interest" description="Disordered" evidence="4">
    <location>
        <begin position="676"/>
        <end position="703"/>
    </location>
</feature>
<dbReference type="PROSITE" id="PS00661">
    <property type="entry name" value="FERM_2"/>
    <property type="match status" value="1"/>
</dbReference>
<feature type="compositionally biased region" description="Acidic residues" evidence="4">
    <location>
        <begin position="2743"/>
        <end position="2757"/>
    </location>
</feature>
<dbReference type="Gene3D" id="1.20.1420.10">
    <property type="entry name" value="Talin, central domain"/>
    <property type="match status" value="4"/>
</dbReference>
<organism evidence="7 8">
    <name type="scientific">Paragonimus heterotremus</name>
    <dbReference type="NCBI Taxonomy" id="100268"/>
    <lineage>
        <taxon>Eukaryota</taxon>
        <taxon>Metazoa</taxon>
        <taxon>Spiralia</taxon>
        <taxon>Lophotrochozoa</taxon>
        <taxon>Platyhelminthes</taxon>
        <taxon>Trematoda</taxon>
        <taxon>Digenea</taxon>
        <taxon>Plagiorchiida</taxon>
        <taxon>Troglotremata</taxon>
        <taxon>Troglotrematidae</taxon>
        <taxon>Paragonimus</taxon>
    </lineage>
</organism>
<dbReference type="PROSITE" id="PS50945">
    <property type="entry name" value="I_LWEQ"/>
    <property type="match status" value="1"/>
</dbReference>
<dbReference type="Gene3D" id="3.10.20.90">
    <property type="entry name" value="Phosphatidylinositol 3-kinase Catalytic Subunit, Chain A, domain 1"/>
    <property type="match status" value="2"/>
</dbReference>
<dbReference type="PANTHER" id="PTHR19981">
    <property type="entry name" value="TALIN"/>
    <property type="match status" value="1"/>
</dbReference>
<dbReference type="InterPro" id="IPR015224">
    <property type="entry name" value="Talin_cent"/>
</dbReference>
<dbReference type="GO" id="GO:0005886">
    <property type="term" value="C:plasma membrane"/>
    <property type="evidence" value="ECO:0007669"/>
    <property type="project" value="TreeGrafter"/>
</dbReference>
<dbReference type="Pfam" id="PF09141">
    <property type="entry name" value="Talin_middle"/>
    <property type="match status" value="1"/>
</dbReference>
<dbReference type="InterPro" id="IPR036476">
    <property type="entry name" value="Talin_cent_sf"/>
</dbReference>
<dbReference type="InterPro" id="IPR029071">
    <property type="entry name" value="Ubiquitin-like_domsf"/>
</dbReference>
<dbReference type="OrthoDB" id="10262320at2759"/>
<dbReference type="InterPro" id="IPR032425">
    <property type="entry name" value="FERM_f0"/>
</dbReference>
<feature type="compositionally biased region" description="Basic and acidic residues" evidence="4">
    <location>
        <begin position="2730"/>
        <end position="2742"/>
    </location>
</feature>
<dbReference type="Pfam" id="PF16511">
    <property type="entry name" value="FERM_f0"/>
    <property type="match status" value="1"/>
</dbReference>
<dbReference type="Gene3D" id="2.30.29.30">
    <property type="entry name" value="Pleckstrin-homology domain (PH domain)/Phosphotyrosine-binding domain (PTB)"/>
    <property type="match status" value="1"/>
</dbReference>
<dbReference type="Pfam" id="PF01608">
    <property type="entry name" value="I_LWEQ"/>
    <property type="match status" value="1"/>
</dbReference>
<dbReference type="GO" id="GO:0005925">
    <property type="term" value="C:focal adhesion"/>
    <property type="evidence" value="ECO:0007669"/>
    <property type="project" value="InterPro"/>
</dbReference>
<sequence>MTPSSLIVRFPNTENSYVMKFDKDITISDLCCEIRAKIREANFGNPSAYGIFVTDPDPKHSFWLDNSRMLSYYHLRDNFEVEYRCKLRLLVIQTMDGTKKTLQVDDSKTIAELMDTICSKMGITNYEEYSLIRPMDEEERMRTLTLRKAKSTAKDQDKLEKMKQKLHTDDELNWLSHGKTLRQHDVEESEILLLRRKFFFSDQNVDARDPVQLNLLYIQLKEAILNGTHPISLEQAIQLAALQCQSEIGVLTAEKAKHNPVDLKEHLPKEYWKVKGVEKRIQEAHRNLGNFDERESKLRYVQLCRSLPTYGITFFLIKEKLKGRNKLVPRLFGVSKESVMRVDEKTKEILETWPLTRIRRWAAGPNLFTLDFGQYNPDGNYAMQTTEGEQIGQLISGYIDIILRRQRGKQATMTDGDEENTIVEENVAPSRANVISNVSGTLPRGHRAEEAHVAHSGTLRTANYRGGFSEGHLATRGQTVVQQNLGGAQVGYGRIINRNGFTSAGGPNVGDQRQGFQLIDLGQPKRALLSRIDFGLRTIQEAAEELETPIYSDDEALHGEDATTRRWRSEALEQARTGVWSHLGAMTMATGQLVSCIQSPLAGQAPEEFDYTSMDASLASIGMNVHGLMQCVRLYDQIDAASEGGGLGATLKQAAQVLSDAFLALIRATVPAVDLSAAEEPGDRASSLTRSSSSLAEPQRNGPDRITLLEAAGQVGDASRQLLQLISQPGVHSMNAHVEYGSLPDRGSFSDMGLYPQVVDWEARDKLLSATKSVANQMAKLVKTAKQGAMDVGQEAFDLSTKNPSEVFPDAVAILRAAQARLVQAATTAGRSASRLVTCAKVVVCTMEQPESQDQLIRTAKEVGAAANSVSEATDDMIRMSVDISGSDAHLHELHLQLGDDLHEGVLAVHSGLDELVDCLRATSIQAHQDPVVSTLLSVASQLPASVGDGLNVVGKASSLVSAASSLLADLRAEATAERSLTGLSSSEANRRADVLEAEIRQLLATAQECASGNVQSLEHQQRVIQAAQRLMTAVHSTTAPILRARLTQGLEFATRLTASNVGPLVTVGGEVVRICQGNAYKLESNLEHLQKRVMPQVNSSCSYARMEPYNTQKQTDLLVASQNLMQCLEEMLRITDAVVPTIPDAGIQTAFSGAARNTQACLTDLRQCYHTSEMVLSSEPPKFDPDTSRQSLQQQDDPLWLSVVSKTNQAMDTLAAELHSNTTKLLPDETLDSICVALWTAVSAYNRAFASSKQAAFSEPVDRRSMPISLPPLVTRIVGDETSESAAKSSTRDWNHIGTVLNELLERLLPVFHGIRGLSAFLTASANAQSLDSNLARVLLISHGLSAYRQSSISGQSTPIARRSTAGPLFGHHDEQPQATAQDMLQHLLSIGESCLTDTGQLVAWALQQGAMEPRDEETSQAVVLAEQLTTSVNAVLGYVPGEVIIKRLFALLEDASRMLSDRNTSDQTAVNRATNGLGQQSLGTSSDSPQPQGFDKNFAQDMYTKLDGCAQRLAKVCLDASYELSEPAPRASSVRLTGDLKCFGNDSEVVRLAHMADRITSRLVELIQAAGDGAVTTGGVNNDHLLVGLTRTGYPVAWAFRHAMHAINAAGSKSADMDGDQPFQEVPLLQAILQLREWAVELSLQTEAKASNLESSCSELDQVEWTRLQDAEQSGALLHMRNHCEAAIRRVNTLLRPISHSQEQSVTDSDTARSVSPAVCAIRVPVCQHTYPECLGTMHQLNEDIRTYTDSIPSAAANGDADSFVAAVKSVAQATCQLLQLTNQAAYLVGAAHPASKPGHVSRLIGPDQLIALHDHIAAVRKGASELTREECLSPTPDGLPSLEVMNIATHMAQRATRLCQSTRPLLSDCKNSAEKKMLAESLERVARATAHVFRSTQTVSTSPADTAALYDNLRSGAAQLEEAVDQYADVLFRAVGGAPTQLAEEAFTLQAPILDSGQLVVKSSSQLLESSHGLISTSDQTAASDNFARSRLNLCDSITQLTHTLLQLLPGVCACENILTVIPNLLSDVDNAALSITSGKATLGGLTNNRIEASLGLIRSSLNQIEQHSLEAVENFRQGRWELMAHNIYDINSYLPCLVKESAQVAVGLSRASEQTGLLNLSRTVLEAVQQLASCLNTHIQQPQPHSGSCSSTSLLTDCSGQLQQACHELLNRVDSMAKLQGGLSWHITSISAACAKLDDVSPCVDTSEAKQQADSNTVASLPASFVQYHTRLGYQSRALLEAAVRLTQVNAAQDTDTDSTSVTNAVATLANLFVQMADTVHAIAGVLRQQIRADTGSALAHRLCPITQAVGAACSDFIRSPLHTDSFKLLTSRMDDLKAVLQSCARGADACATAATNVGRLVADLDTAALFARAGTSADRSPSVTSTVSRRFSTSASLVSKQRAFQTAQEAAMHAAKGIVEDMRTLIKNTSTDQDALAVSAQNCLLRATELTEAVKDAVSRADNVPLLPEASTDSCIESQVQLLTSTRDVATGLVQLLNHGKTVAATSYALDAWGDVQSESGSLTSLLTSRQKALNDTAVIVVENISGLSRALRALSDQLNLHKPPSSPNSPSSSQPPVPPPTVPPKRISLVGIQPSPKPAEHVEANVEKTNVQTGLQSLLTVVEQFEKRLACWSIKNGSLHRPAEDCDFTSEEENALGKTTEPHELVTAANAITQAAIKANSATNSGKLPEIAMAGHLLRRAAEDLLHILPSTCHSALQFAVRDGRSPVDSSDRAENDTDDGVDSATDDETECSLARVERACRRAVAGSASTISELRQLVMHMITSLDTGPSSPASVQVTLAMRRLRETVYEIVENAKNMPGGKIGSMEPPAISTKPFAIVLRSNTRPSGNAVPPQTQPKPLMRNSSLLTSPKHQAEVEESIAAANATASDTKAFPLQKELTDVTGELEQKVYQIGQLHSKRALVNRKSVRFASTSVNDEHELPYPVTPASSLVCSRPECETDTPSIVDSSEGLDAVISACQHVVHTTLSLMYWAAAAQRELVQQGRLKPVELDAQTGAESESQWAQGLISAARYVAAAANYVVESARAMVAVRVSALDRKSVDLDTPARNPKPEALISAAQTTAACTAQLVVACVAKADPSSKSCIGLRQAGAGVKRATDHLVRIVQSFSSGNDNRVSNAEAPGHSFDGLNMGVVSSMRQVIETKSSIAAKQKELETLHSQLKQIHQDQYKPHTS</sequence>
<dbReference type="SMART" id="SM00307">
    <property type="entry name" value="ILWEQ"/>
    <property type="match status" value="1"/>
</dbReference>
<evidence type="ECO:0000256" key="4">
    <source>
        <dbReference type="SAM" id="MobiDB-lite"/>
    </source>
</evidence>
<dbReference type="GO" id="GO:0030036">
    <property type="term" value="P:actin cytoskeleton organization"/>
    <property type="evidence" value="ECO:0007669"/>
    <property type="project" value="TreeGrafter"/>
</dbReference>
<dbReference type="InterPro" id="IPR011993">
    <property type="entry name" value="PH-like_dom_sf"/>
</dbReference>
<dbReference type="FunFam" id="1.20.80.10:FF:000007">
    <property type="entry name" value="Talin 2"/>
    <property type="match status" value="1"/>
</dbReference>
<dbReference type="FunFam" id="2.30.29.30:FF:000028">
    <property type="entry name" value="Talin 2"/>
    <property type="match status" value="1"/>
</dbReference>
<dbReference type="GO" id="GO:0001726">
    <property type="term" value="C:ruffle"/>
    <property type="evidence" value="ECO:0007669"/>
    <property type="project" value="InterPro"/>
</dbReference>
<name>A0A8J4STD0_9TREM</name>
<dbReference type="GO" id="GO:0098609">
    <property type="term" value="P:cell-cell adhesion"/>
    <property type="evidence" value="ECO:0007669"/>
    <property type="project" value="TreeGrafter"/>
</dbReference>
<dbReference type="Gene3D" id="1.20.120.230">
    <property type="entry name" value="Alpha-catenin/vinculin-like"/>
    <property type="match status" value="3"/>
</dbReference>
<comment type="subcellular location">
    <subcellularLocation>
        <location evidence="1">Cytoplasm</location>
        <location evidence="1">Cytoskeleton</location>
    </subcellularLocation>
</comment>
<dbReference type="CDD" id="cd17090">
    <property type="entry name" value="FERM_F1_TLN"/>
    <property type="match status" value="1"/>
</dbReference>
<dbReference type="Gene3D" id="1.20.80.10">
    <property type="match status" value="1"/>
</dbReference>
<dbReference type="InterPro" id="IPR019747">
    <property type="entry name" value="FERM_CS"/>
</dbReference>
<accession>A0A8J4STD0</accession>
<keyword evidence="2" id="KW-0963">Cytoplasm</keyword>
<dbReference type="Pfam" id="PF21865">
    <property type="entry name" value="TLN1-like_RS"/>
    <property type="match status" value="1"/>
</dbReference>
<dbReference type="GO" id="GO:0003779">
    <property type="term" value="F:actin binding"/>
    <property type="evidence" value="ECO:0007669"/>
    <property type="project" value="InterPro"/>
</dbReference>
<dbReference type="InterPro" id="IPR014352">
    <property type="entry name" value="FERM/acyl-CoA-bd_prot_sf"/>
</dbReference>
<dbReference type="InterPro" id="IPR019749">
    <property type="entry name" value="Band_41_domain"/>
</dbReference>
<dbReference type="InterPro" id="IPR002404">
    <property type="entry name" value="IRS_PTB"/>
</dbReference>
<dbReference type="InterPro" id="IPR035963">
    <property type="entry name" value="FERM_2"/>
</dbReference>
<protein>
    <submittedName>
        <fullName evidence="7">Talin-2</fullName>
    </submittedName>
</protein>
<evidence type="ECO:0000256" key="1">
    <source>
        <dbReference type="ARBA" id="ARBA00004245"/>
    </source>
</evidence>
<feature type="domain" description="FERM" evidence="5">
    <location>
        <begin position="88"/>
        <end position="406"/>
    </location>
</feature>
<evidence type="ECO:0000259" key="6">
    <source>
        <dbReference type="PROSITE" id="PS50945"/>
    </source>
</evidence>
<proteinExistence type="predicted"/>
<dbReference type="SUPFAM" id="SSF109885">
    <property type="entry name" value="I/LWEQ domain"/>
    <property type="match status" value="2"/>
</dbReference>
<feature type="compositionally biased region" description="Low complexity" evidence="4">
    <location>
        <begin position="684"/>
        <end position="696"/>
    </location>
</feature>
<feature type="region of interest" description="Disordered" evidence="4">
    <location>
        <begin position="1463"/>
        <end position="1498"/>
    </location>
</feature>
<evidence type="ECO:0000313" key="8">
    <source>
        <dbReference type="Proteomes" id="UP000748531"/>
    </source>
</evidence>
<evidence type="ECO:0000256" key="2">
    <source>
        <dbReference type="ARBA" id="ARBA00022490"/>
    </source>
</evidence>
<feature type="domain" description="I/LWEQ" evidence="6">
    <location>
        <begin position="2930"/>
        <end position="3199"/>
    </location>
</feature>
<feature type="region of interest" description="Disordered" evidence="4">
    <location>
        <begin position="2730"/>
        <end position="2757"/>
    </location>
</feature>
<dbReference type="Pfam" id="PF21692">
    <property type="entry name" value="Talin_R4"/>
    <property type="match status" value="1"/>
</dbReference>
<dbReference type="CDD" id="cd10569">
    <property type="entry name" value="FERM_C_Talin"/>
    <property type="match status" value="1"/>
</dbReference>
<dbReference type="InterPro" id="IPR019748">
    <property type="entry name" value="FERM_central"/>
</dbReference>
<dbReference type="SMART" id="SM00295">
    <property type="entry name" value="B41"/>
    <property type="match status" value="1"/>
</dbReference>
<evidence type="ECO:0000259" key="5">
    <source>
        <dbReference type="PROSITE" id="PS50057"/>
    </source>
</evidence>
<dbReference type="CDD" id="cd14473">
    <property type="entry name" value="FERM_B-lobe"/>
    <property type="match status" value="1"/>
</dbReference>
<dbReference type="EMBL" id="LUCH01000511">
    <property type="protein sequence ID" value="KAF5404957.1"/>
    <property type="molecule type" value="Genomic_DNA"/>
</dbReference>
<dbReference type="InterPro" id="IPR049108">
    <property type="entry name" value="Talin_R4"/>
</dbReference>
<feature type="compositionally biased region" description="Polar residues" evidence="4">
    <location>
        <begin position="1467"/>
        <end position="1493"/>
    </location>
</feature>